<name>A0A285I5N0_9GAMM</name>
<dbReference type="EMBL" id="OBEB01000001">
    <property type="protein sequence ID" value="SNY43234.1"/>
    <property type="molecule type" value="Genomic_DNA"/>
</dbReference>
<reference evidence="2" key="1">
    <citation type="submission" date="2017-09" db="EMBL/GenBank/DDBJ databases">
        <authorList>
            <person name="Varghese N."/>
            <person name="Submissions S."/>
        </authorList>
    </citation>
    <scope>NUCLEOTIDE SEQUENCE [LARGE SCALE GENOMIC DNA]</scope>
    <source>
        <strain evidence="2">CGMCC 1.12461</strain>
    </source>
</reference>
<sequence length="83" mass="9729">MPRPTMKHELWIESEDEQTFCLAGRHGDDARRLLEPGAKLVWTCEASSHFEAMAKYYEYMGWGPYTTDYPEEDKKTYFELGGE</sequence>
<keyword evidence="2" id="KW-1185">Reference proteome</keyword>
<dbReference type="Proteomes" id="UP000219353">
    <property type="component" value="Unassembled WGS sequence"/>
</dbReference>
<organism evidence="1 2">
    <name type="scientific">Arsukibacterium tuosuense</name>
    <dbReference type="NCBI Taxonomy" id="1323745"/>
    <lineage>
        <taxon>Bacteria</taxon>
        <taxon>Pseudomonadati</taxon>
        <taxon>Pseudomonadota</taxon>
        <taxon>Gammaproteobacteria</taxon>
        <taxon>Chromatiales</taxon>
        <taxon>Chromatiaceae</taxon>
        <taxon>Arsukibacterium</taxon>
    </lineage>
</organism>
<gene>
    <name evidence="1" type="ORF">SAMN06297280_0552</name>
</gene>
<evidence type="ECO:0000313" key="2">
    <source>
        <dbReference type="Proteomes" id="UP000219353"/>
    </source>
</evidence>
<protein>
    <submittedName>
        <fullName evidence="1">Uncharacterized protein</fullName>
    </submittedName>
</protein>
<dbReference type="AlphaFoldDB" id="A0A285I5N0"/>
<evidence type="ECO:0000313" key="1">
    <source>
        <dbReference type="EMBL" id="SNY43234.1"/>
    </source>
</evidence>
<proteinExistence type="predicted"/>
<accession>A0A285I5N0</accession>